<dbReference type="AlphaFoldDB" id="A0A3D9HRG9"/>
<dbReference type="SUPFAM" id="SSF56235">
    <property type="entry name" value="N-terminal nucleophile aminohydrolases (Ntn hydrolases)"/>
    <property type="match status" value="1"/>
</dbReference>
<evidence type="ECO:0000256" key="3">
    <source>
        <dbReference type="ARBA" id="ARBA00047417"/>
    </source>
</evidence>
<comment type="caution">
    <text evidence="5">The sequence shown here is derived from an EMBL/GenBank/DDBJ whole genome shotgun (WGS) entry which is preliminary data.</text>
</comment>
<evidence type="ECO:0000313" key="6">
    <source>
        <dbReference type="Proteomes" id="UP000256845"/>
    </source>
</evidence>
<dbReference type="EMBL" id="QRDW01000002">
    <property type="protein sequence ID" value="RED51995.1"/>
    <property type="molecule type" value="Genomic_DNA"/>
</dbReference>
<dbReference type="GO" id="GO:0103068">
    <property type="term" value="F:leukotriene C4 gamma-glutamyl transferase activity"/>
    <property type="evidence" value="ECO:0007669"/>
    <property type="project" value="UniProtKB-EC"/>
</dbReference>
<dbReference type="PROSITE" id="PS51257">
    <property type="entry name" value="PROKAR_LIPOPROTEIN"/>
    <property type="match status" value="1"/>
</dbReference>
<evidence type="ECO:0000313" key="5">
    <source>
        <dbReference type="EMBL" id="RED51995.1"/>
    </source>
</evidence>
<sequence>MMLSQRNVLTNIMSAFRGRNCLAAVFAAGLLLSGCETGEELEPGTIGYVGGFFGGVAGDEPNAVLLARDVLTAGGTAADAAVAMSFAMTATAPGNVSLGGGGVCMVHDSTAGITEMLDFTAVSATGKTGPVAVGVPAFTRGMVALHARYGSLDWRLLLAQPERIARIGHRLSRATATDLKRVYSALSRDPEFRKIFTSPEGRSYEESQALRQIDLATLLGRIRVQGGGVIYSGNTARQIVAAVGEVGGNLTLQDLQDYRPQWRNTLTVELGDDAAHFPMPDVGGGALLAQAFAQLAYDDRYAEAGADERPHMILEALKRAYIERGRYLDQDWQDDTSAQGILLSEEKIEGLIASYDPSKATALSRLGPVPSKTEPPAGTGILVVDPSGMAVACEFGLNNLFGIGRIAPGTGSFIAAAPDARNRNSLNLGAFMVSNRANFKFRYAAAGGGGITKDAAVLSIAAETLLGNTPLEEAVRQARLSAGPNLTNSYVENENGANLKASLMKRGHKVEGAGRFGRVNVMYCPSGLPQSDPGRIACAIEEDTRGHGLGIMSK</sequence>
<dbReference type="PRINTS" id="PR01210">
    <property type="entry name" value="GGTRANSPTASE"/>
</dbReference>
<dbReference type="PANTHER" id="PTHR11686:SF9">
    <property type="entry name" value="RE13973P"/>
    <property type="match status" value="1"/>
</dbReference>
<keyword evidence="6" id="KW-1185">Reference proteome</keyword>
<accession>A0A3D9HRG9</accession>
<dbReference type="GO" id="GO:0005886">
    <property type="term" value="C:plasma membrane"/>
    <property type="evidence" value="ECO:0007669"/>
    <property type="project" value="TreeGrafter"/>
</dbReference>
<dbReference type="Proteomes" id="UP000256845">
    <property type="component" value="Unassembled WGS sequence"/>
</dbReference>
<dbReference type="GO" id="GO:0036374">
    <property type="term" value="F:glutathione hydrolase activity"/>
    <property type="evidence" value="ECO:0007669"/>
    <property type="project" value="UniProtKB-EC"/>
</dbReference>
<dbReference type="InterPro" id="IPR043137">
    <property type="entry name" value="GGT_ssub_C"/>
</dbReference>
<evidence type="ECO:0000256" key="2">
    <source>
        <dbReference type="ARBA" id="ARBA00001089"/>
    </source>
</evidence>
<dbReference type="PANTHER" id="PTHR11686">
    <property type="entry name" value="GAMMA GLUTAMYL TRANSPEPTIDASE"/>
    <property type="match status" value="1"/>
</dbReference>
<protein>
    <submittedName>
        <fullName evidence="5">Gamma-glutamyltranspeptidase/glutathione hydrolase</fullName>
    </submittedName>
</protein>
<dbReference type="Pfam" id="PF01019">
    <property type="entry name" value="G_glu_transpept"/>
    <property type="match status" value="1"/>
</dbReference>
<dbReference type="InterPro" id="IPR000101">
    <property type="entry name" value="GGT_peptidase"/>
</dbReference>
<dbReference type="InterPro" id="IPR029055">
    <property type="entry name" value="Ntn_hydrolases_N"/>
</dbReference>
<comment type="catalytic activity">
    <reaction evidence="2">
        <text>glutathione + H2O = L-cysteinylglycine + L-glutamate</text>
        <dbReference type="Rhea" id="RHEA:28807"/>
        <dbReference type="ChEBI" id="CHEBI:15377"/>
        <dbReference type="ChEBI" id="CHEBI:29985"/>
        <dbReference type="ChEBI" id="CHEBI:57925"/>
        <dbReference type="ChEBI" id="CHEBI:61694"/>
        <dbReference type="EC" id="3.4.19.13"/>
    </reaction>
</comment>
<dbReference type="GO" id="GO:0006751">
    <property type="term" value="P:glutathione catabolic process"/>
    <property type="evidence" value="ECO:0007669"/>
    <property type="project" value="InterPro"/>
</dbReference>
<organism evidence="5 6">
    <name type="scientific">Aestuariispira insulae</name>
    <dbReference type="NCBI Taxonomy" id="1461337"/>
    <lineage>
        <taxon>Bacteria</taxon>
        <taxon>Pseudomonadati</taxon>
        <taxon>Pseudomonadota</taxon>
        <taxon>Alphaproteobacteria</taxon>
        <taxon>Rhodospirillales</taxon>
        <taxon>Kiloniellaceae</taxon>
        <taxon>Aestuariispira</taxon>
    </lineage>
</organism>
<dbReference type="Gene3D" id="3.60.20.40">
    <property type="match status" value="1"/>
</dbReference>
<proteinExistence type="predicted"/>
<evidence type="ECO:0000256" key="1">
    <source>
        <dbReference type="ARBA" id="ARBA00001049"/>
    </source>
</evidence>
<comment type="catalytic activity">
    <reaction evidence="3">
        <text>an N-terminal (5-L-glutamyl)-[peptide] + an alpha-amino acid = 5-L-glutamyl amino acid + an N-terminal L-alpha-aminoacyl-[peptide]</text>
        <dbReference type="Rhea" id="RHEA:23904"/>
        <dbReference type="Rhea" id="RHEA-COMP:9780"/>
        <dbReference type="Rhea" id="RHEA-COMP:9795"/>
        <dbReference type="ChEBI" id="CHEBI:77644"/>
        <dbReference type="ChEBI" id="CHEBI:78597"/>
        <dbReference type="ChEBI" id="CHEBI:78599"/>
        <dbReference type="ChEBI" id="CHEBI:78608"/>
        <dbReference type="EC" id="2.3.2.2"/>
    </reaction>
</comment>
<comment type="catalytic activity">
    <reaction evidence="1">
        <text>an S-substituted glutathione + H2O = an S-substituted L-cysteinylglycine + L-glutamate</text>
        <dbReference type="Rhea" id="RHEA:59468"/>
        <dbReference type="ChEBI" id="CHEBI:15377"/>
        <dbReference type="ChEBI" id="CHEBI:29985"/>
        <dbReference type="ChEBI" id="CHEBI:90779"/>
        <dbReference type="ChEBI" id="CHEBI:143103"/>
        <dbReference type="EC" id="3.4.19.13"/>
    </reaction>
</comment>
<evidence type="ECO:0000256" key="4">
    <source>
        <dbReference type="PIRSR" id="PIRSR600101-2"/>
    </source>
</evidence>
<keyword evidence="5" id="KW-0378">Hydrolase</keyword>
<name>A0A3D9HRG9_9PROT</name>
<feature type="binding site" evidence="4">
    <location>
        <position position="448"/>
    </location>
    <ligand>
        <name>L-glutamate</name>
        <dbReference type="ChEBI" id="CHEBI:29985"/>
    </ligand>
</feature>
<gene>
    <name evidence="5" type="ORF">DFP90_10211</name>
</gene>
<reference evidence="5 6" key="1">
    <citation type="submission" date="2018-07" db="EMBL/GenBank/DDBJ databases">
        <title>Genomic Encyclopedia of Type Strains, Phase III (KMG-III): the genomes of soil and plant-associated and newly described type strains.</title>
        <authorList>
            <person name="Whitman W."/>
        </authorList>
    </citation>
    <scope>NUCLEOTIDE SEQUENCE [LARGE SCALE GENOMIC DNA]</scope>
    <source>
        <strain evidence="5 6">CECT 8488</strain>
    </source>
</reference>